<evidence type="ECO:0000313" key="1">
    <source>
        <dbReference type="EMBL" id="SAM03448.1"/>
    </source>
</evidence>
<dbReference type="OrthoDB" id="2287304at2759"/>
<dbReference type="InParanoid" id="A0A168Q3I8"/>
<gene>
    <name evidence="1" type="primary">ABSGL_09286.1 scaffold 11094</name>
</gene>
<dbReference type="STRING" id="4829.A0A168Q3I8"/>
<protein>
    <recommendedName>
        <fullName evidence="3">DDE Tnp4 domain-containing protein</fullName>
    </recommendedName>
</protein>
<dbReference type="AlphaFoldDB" id="A0A168Q3I8"/>
<proteinExistence type="predicted"/>
<keyword evidence="2" id="KW-1185">Reference proteome</keyword>
<dbReference type="Proteomes" id="UP000078561">
    <property type="component" value="Unassembled WGS sequence"/>
</dbReference>
<dbReference type="PANTHER" id="PTHR47150:SF5">
    <property type="entry name" value="OS07G0546750 PROTEIN"/>
    <property type="match status" value="1"/>
</dbReference>
<sequence>MSKETFLIVLEEVKKQDDYFSQKMDAAKRMGLSSIQKVTTALRMLAYGCSADQLDENLRIGEGTSLKCLRRFCKAVIAGFGNTYLRVPNQNDVERLLAENGNRGFPGMLGSLDCMHWEWKNCPSAWHGQFKGKENKPSIILEAVASHDLWIWHAFFGLPGVVS</sequence>
<reference evidence="1" key="1">
    <citation type="submission" date="2016-04" db="EMBL/GenBank/DDBJ databases">
        <authorList>
            <person name="Evans L.H."/>
            <person name="Alamgir A."/>
            <person name="Owens N."/>
            <person name="Weber N.D."/>
            <person name="Virtaneva K."/>
            <person name="Barbian K."/>
            <person name="Babar A."/>
            <person name="Rosenke K."/>
        </authorList>
    </citation>
    <scope>NUCLEOTIDE SEQUENCE [LARGE SCALE GENOMIC DNA]</scope>
    <source>
        <strain evidence="1">CBS 101.48</strain>
    </source>
</reference>
<dbReference type="OMA" id="QEISCAM"/>
<evidence type="ECO:0008006" key="3">
    <source>
        <dbReference type="Google" id="ProtNLM"/>
    </source>
</evidence>
<name>A0A168Q3I8_ABSGL</name>
<dbReference type="Pfam" id="PF04827">
    <property type="entry name" value="Plant_tran"/>
    <property type="match status" value="1"/>
</dbReference>
<dbReference type="InterPro" id="IPR006912">
    <property type="entry name" value="Harbinger_derived_prot"/>
</dbReference>
<dbReference type="EMBL" id="LT554188">
    <property type="protein sequence ID" value="SAM03448.1"/>
    <property type="molecule type" value="Genomic_DNA"/>
</dbReference>
<accession>A0A168Q3I8</accession>
<organism evidence="1">
    <name type="scientific">Absidia glauca</name>
    <name type="common">Pin mould</name>
    <dbReference type="NCBI Taxonomy" id="4829"/>
    <lineage>
        <taxon>Eukaryota</taxon>
        <taxon>Fungi</taxon>
        <taxon>Fungi incertae sedis</taxon>
        <taxon>Mucoromycota</taxon>
        <taxon>Mucoromycotina</taxon>
        <taxon>Mucoromycetes</taxon>
        <taxon>Mucorales</taxon>
        <taxon>Cunninghamellaceae</taxon>
        <taxon>Absidia</taxon>
    </lineage>
</organism>
<dbReference type="PANTHER" id="PTHR47150">
    <property type="entry name" value="OS12G0169200 PROTEIN"/>
    <property type="match status" value="1"/>
</dbReference>
<evidence type="ECO:0000313" key="2">
    <source>
        <dbReference type="Proteomes" id="UP000078561"/>
    </source>
</evidence>